<proteinExistence type="predicted"/>
<dbReference type="PRINTS" id="PR00450">
    <property type="entry name" value="RECOVERIN"/>
</dbReference>
<comment type="caution">
    <text evidence="4">The sequence shown here is derived from an EMBL/GenBank/DDBJ whole genome shotgun (WGS) entry which is preliminary data.</text>
</comment>
<dbReference type="Pfam" id="PF13499">
    <property type="entry name" value="EF-hand_7"/>
    <property type="match status" value="2"/>
</dbReference>
<dbReference type="InterPro" id="IPR018247">
    <property type="entry name" value="EF_Hand_1_Ca_BS"/>
</dbReference>
<dbReference type="AlphaFoldDB" id="A0A162YC32"/>
<sequence length="140" mass="15957">MLEETREAFMLFDKDSNGTIDTSELGAVMRSLNMNPTDTELKDMINEVDGNGNGSIEFEEFVAMLSRKRRGSEIQEEIKETFRVFDRDGNGYISESELRHIMASVGEKLTEDELNVMLREADVDGDGQINYEEFVKMLAK</sequence>
<gene>
    <name evidence="4" type="ORF">MUCCIDRAFT_154479</name>
</gene>
<dbReference type="EMBL" id="AMYB01000011">
    <property type="protein sequence ID" value="OAC98166.1"/>
    <property type="molecule type" value="Genomic_DNA"/>
</dbReference>
<dbReference type="Gene3D" id="1.10.238.10">
    <property type="entry name" value="EF-hand"/>
    <property type="match status" value="2"/>
</dbReference>
<evidence type="ECO:0000256" key="2">
    <source>
        <dbReference type="ARBA" id="ARBA00022837"/>
    </source>
</evidence>
<dbReference type="VEuPathDB" id="FungiDB:MUCCIDRAFT_154479"/>
<dbReference type="SMART" id="SM00054">
    <property type="entry name" value="EFh"/>
    <property type="match status" value="4"/>
</dbReference>
<evidence type="ECO:0000256" key="1">
    <source>
        <dbReference type="ARBA" id="ARBA00022737"/>
    </source>
</evidence>
<dbReference type="PROSITE" id="PS50222">
    <property type="entry name" value="EF_HAND_2"/>
    <property type="match status" value="4"/>
</dbReference>
<protein>
    <recommendedName>
        <fullName evidence="3">EF-hand domain-containing protein</fullName>
    </recommendedName>
</protein>
<dbReference type="STRING" id="747725.A0A162YC32"/>
<dbReference type="InterPro" id="IPR050230">
    <property type="entry name" value="CALM/Myosin/TropC-like"/>
</dbReference>
<accession>A0A162YC32</accession>
<name>A0A162YC32_MUCCL</name>
<evidence type="ECO:0000313" key="5">
    <source>
        <dbReference type="Proteomes" id="UP000077051"/>
    </source>
</evidence>
<dbReference type="CDD" id="cd00051">
    <property type="entry name" value="EFh"/>
    <property type="match status" value="1"/>
</dbReference>
<feature type="domain" description="EF-hand" evidence="3">
    <location>
        <begin position="1"/>
        <end position="35"/>
    </location>
</feature>
<feature type="domain" description="EF-hand" evidence="3">
    <location>
        <begin position="36"/>
        <end position="71"/>
    </location>
</feature>
<dbReference type="GO" id="GO:0005509">
    <property type="term" value="F:calcium ion binding"/>
    <property type="evidence" value="ECO:0007669"/>
    <property type="project" value="InterPro"/>
</dbReference>
<keyword evidence="5" id="KW-1185">Reference proteome</keyword>
<evidence type="ECO:0000259" key="3">
    <source>
        <dbReference type="PROSITE" id="PS50222"/>
    </source>
</evidence>
<dbReference type="PANTHER" id="PTHR23048">
    <property type="entry name" value="MYOSIN LIGHT CHAIN 1, 3"/>
    <property type="match status" value="1"/>
</dbReference>
<dbReference type="InterPro" id="IPR002048">
    <property type="entry name" value="EF_hand_dom"/>
</dbReference>
<reference evidence="4 5" key="1">
    <citation type="submission" date="2015-06" db="EMBL/GenBank/DDBJ databases">
        <title>Expansion of signal transduction pathways in fungi by whole-genome duplication.</title>
        <authorList>
            <consortium name="DOE Joint Genome Institute"/>
            <person name="Corrochano L.M."/>
            <person name="Kuo A."/>
            <person name="Marcet-Houben M."/>
            <person name="Polaino S."/>
            <person name="Salamov A."/>
            <person name="Villalobos J.M."/>
            <person name="Alvarez M.I."/>
            <person name="Avalos J."/>
            <person name="Benito E.P."/>
            <person name="Benoit I."/>
            <person name="Burger G."/>
            <person name="Camino L.P."/>
            <person name="Canovas D."/>
            <person name="Cerda-Olmedo E."/>
            <person name="Cheng J.-F."/>
            <person name="Dominguez A."/>
            <person name="Elias M."/>
            <person name="Eslava A.P."/>
            <person name="Glaser F."/>
            <person name="Grimwood J."/>
            <person name="Gutierrez G."/>
            <person name="Heitman J."/>
            <person name="Henrissat B."/>
            <person name="Iturriaga E.A."/>
            <person name="Lang B.F."/>
            <person name="Lavin J.L."/>
            <person name="Lee S."/>
            <person name="Li W."/>
            <person name="Lindquist E."/>
            <person name="Lopez-Garcia S."/>
            <person name="Luque E.M."/>
            <person name="Marcos A.T."/>
            <person name="Martin J."/>
            <person name="Mccluskey K."/>
            <person name="Medina H.R."/>
            <person name="Miralles-Duran A."/>
            <person name="Miyazaki A."/>
            <person name="Munoz-Torres E."/>
            <person name="Oguiza J.A."/>
            <person name="Ohm R."/>
            <person name="Olmedo M."/>
            <person name="Orejas M."/>
            <person name="Ortiz-Castellanos L."/>
            <person name="Pisabarro A.G."/>
            <person name="Rodriguez-Romero J."/>
            <person name="Ruiz-Herrera J."/>
            <person name="Ruiz-Vazquez R."/>
            <person name="Sanz C."/>
            <person name="Schackwitz W."/>
            <person name="Schmutz J."/>
            <person name="Shahriari M."/>
            <person name="Shelest E."/>
            <person name="Silva-Franco F."/>
            <person name="Soanes D."/>
            <person name="Syed K."/>
            <person name="Tagua V.G."/>
            <person name="Talbot N.J."/>
            <person name="Thon M."/>
            <person name="De Vries R.P."/>
            <person name="Wiebenga A."/>
            <person name="Yadav J.S."/>
            <person name="Braun E.L."/>
            <person name="Baker S."/>
            <person name="Garre V."/>
            <person name="Horwitz B."/>
            <person name="Torres-Martinez S."/>
            <person name="Idnurm A."/>
            <person name="Herrera-Estrella A."/>
            <person name="Gabaldon T."/>
            <person name="Grigoriev I.V."/>
        </authorList>
    </citation>
    <scope>NUCLEOTIDE SEQUENCE [LARGE SCALE GENOMIC DNA]</scope>
    <source>
        <strain evidence="4 5">CBS 277.49</strain>
    </source>
</reference>
<dbReference type="PROSITE" id="PS00018">
    <property type="entry name" value="EF_HAND_1"/>
    <property type="match status" value="4"/>
</dbReference>
<feature type="domain" description="EF-hand" evidence="3">
    <location>
        <begin position="73"/>
        <end position="108"/>
    </location>
</feature>
<keyword evidence="1" id="KW-0677">Repeat</keyword>
<keyword evidence="2" id="KW-0106">Calcium</keyword>
<dbReference type="FunFam" id="1.10.238.10:FF:000003">
    <property type="entry name" value="Calmodulin A"/>
    <property type="match status" value="1"/>
</dbReference>
<dbReference type="SUPFAM" id="SSF47473">
    <property type="entry name" value="EF-hand"/>
    <property type="match status" value="1"/>
</dbReference>
<feature type="domain" description="EF-hand" evidence="3">
    <location>
        <begin position="109"/>
        <end position="140"/>
    </location>
</feature>
<dbReference type="OrthoDB" id="343296at2759"/>
<dbReference type="PANTHER" id="PTHR23048:SF0">
    <property type="entry name" value="CALMODULIN LIKE 3"/>
    <property type="match status" value="1"/>
</dbReference>
<dbReference type="GO" id="GO:0016460">
    <property type="term" value="C:myosin II complex"/>
    <property type="evidence" value="ECO:0007669"/>
    <property type="project" value="TreeGrafter"/>
</dbReference>
<evidence type="ECO:0000313" key="4">
    <source>
        <dbReference type="EMBL" id="OAC98166.1"/>
    </source>
</evidence>
<organism evidence="4 5">
    <name type="scientific">Mucor lusitanicus CBS 277.49</name>
    <dbReference type="NCBI Taxonomy" id="747725"/>
    <lineage>
        <taxon>Eukaryota</taxon>
        <taxon>Fungi</taxon>
        <taxon>Fungi incertae sedis</taxon>
        <taxon>Mucoromycota</taxon>
        <taxon>Mucoromycotina</taxon>
        <taxon>Mucoromycetes</taxon>
        <taxon>Mucorales</taxon>
        <taxon>Mucorineae</taxon>
        <taxon>Mucoraceae</taxon>
        <taxon>Mucor</taxon>
    </lineage>
</organism>
<dbReference type="Proteomes" id="UP000077051">
    <property type="component" value="Unassembled WGS sequence"/>
</dbReference>
<dbReference type="InterPro" id="IPR011992">
    <property type="entry name" value="EF-hand-dom_pair"/>
</dbReference>